<evidence type="ECO:0008006" key="4">
    <source>
        <dbReference type="Google" id="ProtNLM"/>
    </source>
</evidence>
<dbReference type="AlphaFoldDB" id="A0A7W5GCT8"/>
<dbReference type="Proteomes" id="UP000518605">
    <property type="component" value="Unassembled WGS sequence"/>
</dbReference>
<evidence type="ECO:0000256" key="1">
    <source>
        <dbReference type="SAM" id="SignalP"/>
    </source>
</evidence>
<dbReference type="RefSeq" id="WP_183569698.1">
    <property type="nucleotide sequence ID" value="NZ_CBCSLB010000022.1"/>
</dbReference>
<accession>A0A7W5GCT8</accession>
<dbReference type="EMBL" id="JACHXW010000022">
    <property type="protein sequence ID" value="MBB3155215.1"/>
    <property type="molecule type" value="Genomic_DNA"/>
</dbReference>
<feature type="signal peptide" evidence="1">
    <location>
        <begin position="1"/>
        <end position="20"/>
    </location>
</feature>
<comment type="caution">
    <text evidence="2">The sequence shown here is derived from an EMBL/GenBank/DDBJ whole genome shotgun (WGS) entry which is preliminary data.</text>
</comment>
<evidence type="ECO:0000313" key="2">
    <source>
        <dbReference type="EMBL" id="MBB3155215.1"/>
    </source>
</evidence>
<proteinExistence type="predicted"/>
<reference evidence="2 3" key="1">
    <citation type="submission" date="2020-08" db="EMBL/GenBank/DDBJ databases">
        <title>Genomic Encyclopedia of Type Strains, Phase III (KMG-III): the genomes of soil and plant-associated and newly described type strains.</title>
        <authorList>
            <person name="Whitman W."/>
        </authorList>
    </citation>
    <scope>NUCLEOTIDE SEQUENCE [LARGE SCALE GENOMIC DNA]</scope>
    <source>
        <strain evidence="2 3">CECT 8234</strain>
    </source>
</reference>
<gene>
    <name evidence="2" type="ORF">FHS16_005323</name>
</gene>
<evidence type="ECO:0000313" key="3">
    <source>
        <dbReference type="Proteomes" id="UP000518605"/>
    </source>
</evidence>
<dbReference type="PROSITE" id="PS51257">
    <property type="entry name" value="PROKAR_LIPOPROTEIN"/>
    <property type="match status" value="1"/>
</dbReference>
<organism evidence="2 3">
    <name type="scientific">Paenibacillus endophyticus</name>
    <dbReference type="NCBI Taxonomy" id="1294268"/>
    <lineage>
        <taxon>Bacteria</taxon>
        <taxon>Bacillati</taxon>
        <taxon>Bacillota</taxon>
        <taxon>Bacilli</taxon>
        <taxon>Bacillales</taxon>
        <taxon>Paenibacillaceae</taxon>
        <taxon>Paenibacillus</taxon>
    </lineage>
</organism>
<name>A0A7W5GCT8_9BACL</name>
<keyword evidence="3" id="KW-1185">Reference proteome</keyword>
<protein>
    <recommendedName>
        <fullName evidence="4">Lipoprotein</fullName>
    </recommendedName>
</protein>
<sequence>MKLNYILLLCVMLTALTGCSNESIENHPKQNVVVEENKERNEIVSATGKTLEDFIHALESEGPELMPVQEERNNWILNNIKPNKFTVGSPFENKDPSKLERVSIYVFKSENARITGLEDFKKQIEKYDMMIPRIYEARNVMVFYWAHADMDKPAKYEQQFQKAINQLEKSLT</sequence>
<feature type="chain" id="PRO_5039613911" description="Lipoprotein" evidence="1">
    <location>
        <begin position="21"/>
        <end position="172"/>
    </location>
</feature>
<keyword evidence="1" id="KW-0732">Signal</keyword>